<evidence type="ECO:0000313" key="5">
    <source>
        <dbReference type="EMBL" id="MFC5226674.1"/>
    </source>
</evidence>
<sequence>MHVTIPTTAGRIRGRREGEVTAFLGVPYAAPPFGPRRLRPPEPPEPWTGVRDAFVPGPSAPQPGYLPAMAGLLEEAANPGEDCLSVNVWTPAPGRAGGGLPVMVWIHGGAFRNGAGSLPSYDGARLAADGVVCVTLNYRLGAEGFLLLPDGTSNLGLLDQIAALEWVRDNIAGFGGDPDNVTVFGQSAGAISITALMTMPRARGLFRRAITQSGAGHHTHPEGIARRLTERLAALAGAEPTREGLAAVPPERLIAADGALGREIAQAADPGQWGESAGGGTTVLPVVDGDTLPERPIDALAGGVGRDIDLLTGTTSDEFRLFLVPLGIGPRITDEVLHGFLAGLGLDPAGARDVYEAEHPGATPGDLLSAAMSDHAYRIPALRVAEARAAHGAETFVYEFARPSPALDGALGACHVAEVGFVFGNLSHPLAGPDAPRELSDGMREAWISFARTGRPGGTGAPGDTLPPWPSYAGRRLVMRLGDGAAQVYEDPGSDRRKLWERLRQPLPGGSRPADAGA</sequence>
<comment type="similarity">
    <text evidence="1 3">Belongs to the type-B carboxylesterase/lipase family.</text>
</comment>
<protein>
    <recommendedName>
        <fullName evidence="3">Carboxylic ester hydrolase</fullName>
        <ecNumber evidence="3">3.1.1.-</ecNumber>
    </recommendedName>
</protein>
<feature type="domain" description="Carboxylesterase type B" evidence="4">
    <location>
        <begin position="4"/>
        <end position="489"/>
    </location>
</feature>
<dbReference type="PANTHER" id="PTHR43918">
    <property type="entry name" value="ACETYLCHOLINESTERASE"/>
    <property type="match status" value="1"/>
</dbReference>
<dbReference type="InterPro" id="IPR002018">
    <property type="entry name" value="CarbesteraseB"/>
</dbReference>
<reference evidence="6" key="1">
    <citation type="journal article" date="2019" name="Int. J. Syst. Evol. Microbiol.">
        <title>The Global Catalogue of Microorganisms (GCM) 10K type strain sequencing project: providing services to taxonomists for standard genome sequencing and annotation.</title>
        <authorList>
            <consortium name="The Broad Institute Genomics Platform"/>
            <consortium name="The Broad Institute Genome Sequencing Center for Infectious Disease"/>
            <person name="Wu L."/>
            <person name="Ma J."/>
        </authorList>
    </citation>
    <scope>NUCLEOTIDE SEQUENCE [LARGE SCALE GENOMIC DNA]</scope>
    <source>
        <strain evidence="6">CCM 8479</strain>
    </source>
</reference>
<evidence type="ECO:0000256" key="1">
    <source>
        <dbReference type="ARBA" id="ARBA00005964"/>
    </source>
</evidence>
<dbReference type="InterPro" id="IPR029058">
    <property type="entry name" value="AB_hydrolase_fold"/>
</dbReference>
<dbReference type="InterPro" id="IPR019826">
    <property type="entry name" value="Carboxylesterase_B_AS"/>
</dbReference>
<dbReference type="EMBL" id="JBHSKL010000024">
    <property type="protein sequence ID" value="MFC5226674.1"/>
    <property type="molecule type" value="Genomic_DNA"/>
</dbReference>
<keyword evidence="2 3" id="KW-0378">Hydrolase</keyword>
<comment type="caution">
    <text evidence="5">The sequence shown here is derived from an EMBL/GenBank/DDBJ whole genome shotgun (WGS) entry which is preliminary data.</text>
</comment>
<dbReference type="Gene3D" id="3.40.50.1820">
    <property type="entry name" value="alpha/beta hydrolase"/>
    <property type="match status" value="1"/>
</dbReference>
<dbReference type="SUPFAM" id="SSF53474">
    <property type="entry name" value="alpha/beta-Hydrolases"/>
    <property type="match status" value="1"/>
</dbReference>
<organism evidence="5 6">
    <name type="scientific">Streptomyces fimbriatus</name>
    <dbReference type="NCBI Taxonomy" id="68197"/>
    <lineage>
        <taxon>Bacteria</taxon>
        <taxon>Bacillati</taxon>
        <taxon>Actinomycetota</taxon>
        <taxon>Actinomycetes</taxon>
        <taxon>Kitasatosporales</taxon>
        <taxon>Streptomycetaceae</taxon>
        <taxon>Streptomyces</taxon>
    </lineage>
</organism>
<keyword evidence="6" id="KW-1185">Reference proteome</keyword>
<evidence type="ECO:0000313" key="6">
    <source>
        <dbReference type="Proteomes" id="UP001596156"/>
    </source>
</evidence>
<evidence type="ECO:0000256" key="3">
    <source>
        <dbReference type="RuleBase" id="RU361235"/>
    </source>
</evidence>
<evidence type="ECO:0000259" key="4">
    <source>
        <dbReference type="Pfam" id="PF00135"/>
    </source>
</evidence>
<dbReference type="RefSeq" id="WP_344646225.1">
    <property type="nucleotide sequence ID" value="NZ_BAAASS010000034.1"/>
</dbReference>
<gene>
    <name evidence="5" type="ORF">ACFPN6_19145</name>
</gene>
<proteinExistence type="inferred from homology"/>
<evidence type="ECO:0000256" key="2">
    <source>
        <dbReference type="ARBA" id="ARBA00022801"/>
    </source>
</evidence>
<dbReference type="PANTHER" id="PTHR43918:SF4">
    <property type="entry name" value="CARBOXYLIC ESTER HYDROLASE"/>
    <property type="match status" value="1"/>
</dbReference>
<dbReference type="EC" id="3.1.1.-" evidence="3"/>
<name>A0ABW0D976_STRFI</name>
<dbReference type="Pfam" id="PF00135">
    <property type="entry name" value="COesterase"/>
    <property type="match status" value="1"/>
</dbReference>
<accession>A0ABW0D976</accession>
<dbReference type="Proteomes" id="UP001596156">
    <property type="component" value="Unassembled WGS sequence"/>
</dbReference>
<dbReference type="PROSITE" id="PS00122">
    <property type="entry name" value="CARBOXYLESTERASE_B_1"/>
    <property type="match status" value="1"/>
</dbReference>
<dbReference type="InterPro" id="IPR050654">
    <property type="entry name" value="AChE-related_enzymes"/>
</dbReference>